<reference evidence="2" key="1">
    <citation type="submission" date="2023-02" db="EMBL/GenBank/DDBJ databases">
        <title>Genome of toxic invasive species Heracleum sosnowskyi carries increased number of genes despite the absence of recent whole-genome duplications.</title>
        <authorList>
            <person name="Schelkunov M."/>
            <person name="Shtratnikova V."/>
            <person name="Makarenko M."/>
            <person name="Klepikova A."/>
            <person name="Omelchenko D."/>
            <person name="Novikova G."/>
            <person name="Obukhova E."/>
            <person name="Bogdanov V."/>
            <person name="Penin A."/>
            <person name="Logacheva M."/>
        </authorList>
    </citation>
    <scope>NUCLEOTIDE SEQUENCE</scope>
    <source>
        <strain evidence="2">Hsosn_3</strain>
        <tissue evidence="2">Leaf</tissue>
    </source>
</reference>
<evidence type="ECO:0000313" key="2">
    <source>
        <dbReference type="EMBL" id="KAK1402401.1"/>
    </source>
</evidence>
<name>A0AAD8JGZ2_9APIA</name>
<proteinExistence type="predicted"/>
<reference evidence="2" key="2">
    <citation type="submission" date="2023-05" db="EMBL/GenBank/DDBJ databases">
        <authorList>
            <person name="Schelkunov M.I."/>
        </authorList>
    </citation>
    <scope>NUCLEOTIDE SEQUENCE</scope>
    <source>
        <strain evidence="2">Hsosn_3</strain>
        <tissue evidence="2">Leaf</tissue>
    </source>
</reference>
<dbReference type="EMBL" id="JAUIZM010000001">
    <property type="protein sequence ID" value="KAK1402401.1"/>
    <property type="molecule type" value="Genomic_DNA"/>
</dbReference>
<sequence length="174" mass="19886">MGIVHVQDTSASSLKLAIDSLFAKHELSISRIRGQVDVLDNIVDDGLNSDQRAEASTLLEFIQSFDFIFSLFFMKTVLGITNELSISLQRKDQDIVNAMRLVTLSKQRLEILRDDGWDDLLGELCSFCENHSILVLSMDEGFQMKGRSRRKTHQVTNLHHYKVEFFYATIDSQL</sequence>
<comment type="caution">
    <text evidence="2">The sequence shown here is derived from an EMBL/GenBank/DDBJ whole genome shotgun (WGS) entry which is preliminary data.</text>
</comment>
<keyword evidence="3" id="KW-1185">Reference proteome</keyword>
<dbReference type="Proteomes" id="UP001237642">
    <property type="component" value="Unassembled WGS sequence"/>
</dbReference>
<feature type="domain" description="DUF4371" evidence="1">
    <location>
        <begin position="1"/>
        <end position="36"/>
    </location>
</feature>
<accession>A0AAD8JGZ2</accession>
<dbReference type="AlphaFoldDB" id="A0AAD8JGZ2"/>
<protein>
    <recommendedName>
        <fullName evidence="1">DUF4371 domain-containing protein</fullName>
    </recommendedName>
</protein>
<gene>
    <name evidence="2" type="ORF">POM88_002006</name>
</gene>
<organism evidence="2 3">
    <name type="scientific">Heracleum sosnowskyi</name>
    <dbReference type="NCBI Taxonomy" id="360622"/>
    <lineage>
        <taxon>Eukaryota</taxon>
        <taxon>Viridiplantae</taxon>
        <taxon>Streptophyta</taxon>
        <taxon>Embryophyta</taxon>
        <taxon>Tracheophyta</taxon>
        <taxon>Spermatophyta</taxon>
        <taxon>Magnoliopsida</taxon>
        <taxon>eudicotyledons</taxon>
        <taxon>Gunneridae</taxon>
        <taxon>Pentapetalae</taxon>
        <taxon>asterids</taxon>
        <taxon>campanulids</taxon>
        <taxon>Apiales</taxon>
        <taxon>Apiaceae</taxon>
        <taxon>Apioideae</taxon>
        <taxon>apioid superclade</taxon>
        <taxon>Tordylieae</taxon>
        <taxon>Tordyliinae</taxon>
        <taxon>Heracleum</taxon>
    </lineage>
</organism>
<evidence type="ECO:0000313" key="3">
    <source>
        <dbReference type="Proteomes" id="UP001237642"/>
    </source>
</evidence>
<dbReference type="PANTHER" id="PTHR11697:SF230">
    <property type="entry name" value="ZINC FINGER, MYM DOMAIN CONTAINING 1"/>
    <property type="match status" value="1"/>
</dbReference>
<dbReference type="InterPro" id="IPR025398">
    <property type="entry name" value="DUF4371"/>
</dbReference>
<evidence type="ECO:0000259" key="1">
    <source>
        <dbReference type="Pfam" id="PF14291"/>
    </source>
</evidence>
<dbReference type="PANTHER" id="PTHR11697">
    <property type="entry name" value="GENERAL TRANSCRIPTION FACTOR 2-RELATED ZINC FINGER PROTEIN"/>
    <property type="match status" value="1"/>
</dbReference>
<dbReference type="Pfam" id="PF14291">
    <property type="entry name" value="DUF4371"/>
    <property type="match status" value="1"/>
</dbReference>
<dbReference type="InterPro" id="IPR055298">
    <property type="entry name" value="AtLOH3-like"/>
</dbReference>